<evidence type="ECO:0000256" key="3">
    <source>
        <dbReference type="PROSITE-ProRule" id="PRU00267"/>
    </source>
</evidence>
<evidence type="ECO:0000313" key="7">
    <source>
        <dbReference type="Proteomes" id="UP000030669"/>
    </source>
</evidence>
<feature type="region of interest" description="Disordered" evidence="4">
    <location>
        <begin position="1"/>
        <end position="107"/>
    </location>
</feature>
<dbReference type="CDD" id="cd01389">
    <property type="entry name" value="HMG-box_ROX1-like"/>
    <property type="match status" value="1"/>
</dbReference>
<feature type="compositionally biased region" description="Basic and acidic residues" evidence="4">
    <location>
        <begin position="186"/>
        <end position="198"/>
    </location>
</feature>
<feature type="region of interest" description="Disordered" evidence="4">
    <location>
        <begin position="228"/>
        <end position="279"/>
    </location>
</feature>
<dbReference type="PROSITE" id="PS50118">
    <property type="entry name" value="HMG_BOX_2"/>
    <property type="match status" value="1"/>
</dbReference>
<feature type="compositionally biased region" description="Polar residues" evidence="4">
    <location>
        <begin position="432"/>
        <end position="445"/>
    </location>
</feature>
<dbReference type="Pfam" id="PF00505">
    <property type="entry name" value="HMG_box"/>
    <property type="match status" value="1"/>
</dbReference>
<dbReference type="PANTHER" id="PTHR45789">
    <property type="entry name" value="FI18025P1"/>
    <property type="match status" value="1"/>
</dbReference>
<dbReference type="HOGENOM" id="CLU_026247_0_0_1"/>
<feature type="compositionally biased region" description="Low complexity" evidence="4">
    <location>
        <begin position="468"/>
        <end position="506"/>
    </location>
</feature>
<dbReference type="GeneID" id="19304757"/>
<keyword evidence="2 3" id="KW-0539">Nucleus</keyword>
<evidence type="ECO:0000256" key="2">
    <source>
        <dbReference type="ARBA" id="ARBA00023242"/>
    </source>
</evidence>
<reference evidence="6 7" key="1">
    <citation type="journal article" date="2012" name="Science">
        <title>The Paleozoic origin of enzymatic lignin decomposition reconstructed from 31 fungal genomes.</title>
        <authorList>
            <person name="Floudas D."/>
            <person name="Binder M."/>
            <person name="Riley R."/>
            <person name="Barry K."/>
            <person name="Blanchette R.A."/>
            <person name="Henrissat B."/>
            <person name="Martinez A.T."/>
            <person name="Otillar R."/>
            <person name="Spatafora J.W."/>
            <person name="Yadav J.S."/>
            <person name="Aerts A."/>
            <person name="Benoit I."/>
            <person name="Boyd A."/>
            <person name="Carlson A."/>
            <person name="Copeland A."/>
            <person name="Coutinho P.M."/>
            <person name="de Vries R.P."/>
            <person name="Ferreira P."/>
            <person name="Findley K."/>
            <person name="Foster B."/>
            <person name="Gaskell J."/>
            <person name="Glotzer D."/>
            <person name="Gorecki P."/>
            <person name="Heitman J."/>
            <person name="Hesse C."/>
            <person name="Hori C."/>
            <person name="Igarashi K."/>
            <person name="Jurgens J.A."/>
            <person name="Kallen N."/>
            <person name="Kersten P."/>
            <person name="Kohler A."/>
            <person name="Kuees U."/>
            <person name="Kumar T.K.A."/>
            <person name="Kuo A."/>
            <person name="LaButti K."/>
            <person name="Larrondo L.F."/>
            <person name="Lindquist E."/>
            <person name="Ling A."/>
            <person name="Lombard V."/>
            <person name="Lucas S."/>
            <person name="Lundell T."/>
            <person name="Martin R."/>
            <person name="McLaughlin D.J."/>
            <person name="Morgenstern I."/>
            <person name="Morin E."/>
            <person name="Murat C."/>
            <person name="Nagy L.G."/>
            <person name="Nolan M."/>
            <person name="Ohm R.A."/>
            <person name="Patyshakuliyeva A."/>
            <person name="Rokas A."/>
            <person name="Ruiz-Duenas F.J."/>
            <person name="Sabat G."/>
            <person name="Salamov A."/>
            <person name="Samejima M."/>
            <person name="Schmutz J."/>
            <person name="Slot J.C."/>
            <person name="St John F."/>
            <person name="Stenlid J."/>
            <person name="Sun H."/>
            <person name="Sun S."/>
            <person name="Syed K."/>
            <person name="Tsang A."/>
            <person name="Wiebenga A."/>
            <person name="Young D."/>
            <person name="Pisabarro A."/>
            <person name="Eastwood D.C."/>
            <person name="Martin F."/>
            <person name="Cullen D."/>
            <person name="Grigoriev I.V."/>
            <person name="Hibbett D.S."/>
        </authorList>
    </citation>
    <scope>NUCLEOTIDE SEQUENCE [LARGE SCALE GENOMIC DNA]</scope>
    <source>
        <strain evidence="6 7">ATCC 11539</strain>
    </source>
</reference>
<dbReference type="InterPro" id="IPR036910">
    <property type="entry name" value="HMG_box_dom_sf"/>
</dbReference>
<dbReference type="OMA" id="HEDAGGM"/>
<feature type="region of interest" description="Disordered" evidence="4">
    <location>
        <begin position="179"/>
        <end position="198"/>
    </location>
</feature>
<dbReference type="GO" id="GO:0000981">
    <property type="term" value="F:DNA-binding transcription factor activity, RNA polymerase II-specific"/>
    <property type="evidence" value="ECO:0007669"/>
    <property type="project" value="TreeGrafter"/>
</dbReference>
<dbReference type="InterPro" id="IPR009071">
    <property type="entry name" value="HMG_box_dom"/>
</dbReference>
<feature type="domain" description="HMG box" evidence="5">
    <location>
        <begin position="106"/>
        <end position="175"/>
    </location>
</feature>
<feature type="region of interest" description="Disordered" evidence="4">
    <location>
        <begin position="431"/>
        <end position="508"/>
    </location>
</feature>
<accession>S7R9E8</accession>
<name>S7R9E8_GLOTA</name>
<dbReference type="GO" id="GO:0000978">
    <property type="term" value="F:RNA polymerase II cis-regulatory region sequence-specific DNA binding"/>
    <property type="evidence" value="ECO:0007669"/>
    <property type="project" value="TreeGrafter"/>
</dbReference>
<evidence type="ECO:0000256" key="4">
    <source>
        <dbReference type="SAM" id="MobiDB-lite"/>
    </source>
</evidence>
<dbReference type="OrthoDB" id="6247875at2759"/>
<proteinExistence type="predicted"/>
<protein>
    <recommendedName>
        <fullName evidence="5">HMG box domain-containing protein</fullName>
    </recommendedName>
</protein>
<dbReference type="eggNOG" id="KOG0527">
    <property type="taxonomic scope" value="Eukaryota"/>
</dbReference>
<dbReference type="SMART" id="SM00398">
    <property type="entry name" value="HMG"/>
    <property type="match status" value="1"/>
</dbReference>
<dbReference type="InterPro" id="IPR051356">
    <property type="entry name" value="SOX/SOX-like_TF"/>
</dbReference>
<dbReference type="EMBL" id="KB469313">
    <property type="protein sequence ID" value="EPQ50900.1"/>
    <property type="molecule type" value="Genomic_DNA"/>
</dbReference>
<dbReference type="Gene3D" id="1.10.30.10">
    <property type="entry name" value="High mobility group box domain"/>
    <property type="match status" value="1"/>
</dbReference>
<dbReference type="Proteomes" id="UP000030669">
    <property type="component" value="Unassembled WGS sequence"/>
</dbReference>
<dbReference type="RefSeq" id="XP_007870774.1">
    <property type="nucleotide sequence ID" value="XM_007872583.1"/>
</dbReference>
<keyword evidence="1 3" id="KW-0238">DNA-binding</keyword>
<gene>
    <name evidence="6" type="ORF">GLOTRDRAFT_141363</name>
</gene>
<dbReference type="SUPFAM" id="SSF47095">
    <property type="entry name" value="HMG-box"/>
    <property type="match status" value="1"/>
</dbReference>
<keyword evidence="7" id="KW-1185">Reference proteome</keyword>
<feature type="DNA-binding region" description="HMG box" evidence="3">
    <location>
        <begin position="106"/>
        <end position="175"/>
    </location>
</feature>
<dbReference type="PANTHER" id="PTHR45789:SF2">
    <property type="entry name" value="FI18025P1"/>
    <property type="match status" value="1"/>
</dbReference>
<organism evidence="6 7">
    <name type="scientific">Gloeophyllum trabeum (strain ATCC 11539 / FP-39264 / Madison 617)</name>
    <name type="common">Brown rot fungus</name>
    <dbReference type="NCBI Taxonomy" id="670483"/>
    <lineage>
        <taxon>Eukaryota</taxon>
        <taxon>Fungi</taxon>
        <taxon>Dikarya</taxon>
        <taxon>Basidiomycota</taxon>
        <taxon>Agaricomycotina</taxon>
        <taxon>Agaricomycetes</taxon>
        <taxon>Gloeophyllales</taxon>
        <taxon>Gloeophyllaceae</taxon>
        <taxon>Gloeophyllum</taxon>
    </lineage>
</organism>
<dbReference type="KEGG" id="gtr:GLOTRDRAFT_141363"/>
<dbReference type="AlphaFoldDB" id="S7R9E8"/>
<evidence type="ECO:0000313" key="6">
    <source>
        <dbReference type="EMBL" id="EPQ50900.1"/>
    </source>
</evidence>
<feature type="compositionally biased region" description="Low complexity" evidence="4">
    <location>
        <begin position="269"/>
        <end position="279"/>
    </location>
</feature>
<sequence length="658" mass="73258">MPPIRVYSPPRRRSSTASGVTTVRAGSYGFRSPSPPALNISQRPVQFAPNVTPGTYLAPSPSPEADRLSSHSPVQPLFPPASTPSDAAPRQKRRQPPGKRLSQGYIPRPPNAFMLFRAAFVTQKHVPGSIETSHGSLSKIIGNCWRALPLEERAIWEKKAKEEKIEHAIKYPGYRFKPVHKKHKKRDEPKKPKATDLEERRCEEVAQLLLEGKKGEELAKAVRELDAKYQSRKPSFREPQLQPPPQPQPQAQQYNPHACYHPSQFSQLPRRSSSVPPPTTIALPAAPFLSISRGHSPVPSISSVSIARSNRVSPPSNTFDTDALNAGNYLHQRRASTAPPMDLGLEVDADGIASLPWPMGPSDFSYRETYLRYQELLQHGYHGQYGWRYSQTQMQEQPMYQDWMPEPQYDNREPSPVPEVNTALWEPGWSLQCDQKPQPVQNQAPTERRDSFDMTHVLKYLPDKQGPSEEPASASSSASYQYPSPWAAQQNQSGPSSHYSSSPAPSTVDSMEANWAAQSSGNSPASMSCTLSQAQVSPVSVHAPRPQQAWGLGLDFSQQQQVQQAEYVEVSPYDMAPAPQEGYDASQEGYAFPAPKTEPQPESPLLQGYVSPVDLTQQQHQQQMYDCYAQAVHADPNSVASGTVVYEEYHDIIHDNVY</sequence>
<dbReference type="GO" id="GO:0005634">
    <property type="term" value="C:nucleus"/>
    <property type="evidence" value="ECO:0007669"/>
    <property type="project" value="UniProtKB-UniRule"/>
</dbReference>
<evidence type="ECO:0000259" key="5">
    <source>
        <dbReference type="PROSITE" id="PS50118"/>
    </source>
</evidence>
<evidence type="ECO:0000256" key="1">
    <source>
        <dbReference type="ARBA" id="ARBA00023125"/>
    </source>
</evidence>